<reference evidence="8" key="1">
    <citation type="submission" date="2018-12" db="EMBL/GenBank/DDBJ databases">
        <authorList>
            <person name="Will S."/>
            <person name="Neumann-Schaal M."/>
            <person name="Henke P."/>
        </authorList>
    </citation>
    <scope>NUCLEOTIDE SEQUENCE</scope>
    <source>
        <strain evidence="8">PCC 7102</strain>
    </source>
</reference>
<evidence type="ECO:0000256" key="5">
    <source>
        <dbReference type="PROSITE-ProRule" id="PRU10137"/>
    </source>
</evidence>
<accession>A0A433V8I5</accession>
<dbReference type="CDD" id="cd03768">
    <property type="entry name" value="SR_ResInv"/>
    <property type="match status" value="1"/>
</dbReference>
<keyword evidence="1" id="KW-0229">DNA integration</keyword>
<evidence type="ECO:0000259" key="7">
    <source>
        <dbReference type="PROSITE" id="PS51737"/>
    </source>
</evidence>
<dbReference type="SMART" id="SM00857">
    <property type="entry name" value="Resolvase"/>
    <property type="match status" value="1"/>
</dbReference>
<evidence type="ECO:0000256" key="2">
    <source>
        <dbReference type="ARBA" id="ARBA00023125"/>
    </source>
</evidence>
<dbReference type="Proteomes" id="UP000271624">
    <property type="component" value="Unassembled WGS sequence"/>
</dbReference>
<dbReference type="InterPro" id="IPR036162">
    <property type="entry name" value="Resolvase-like_N_sf"/>
</dbReference>
<protein>
    <recommendedName>
        <fullName evidence="10">Resolvase</fullName>
    </recommendedName>
</protein>
<dbReference type="NCBIfam" id="NF041201">
    <property type="entry name" value="recomb_XisF"/>
    <property type="match status" value="1"/>
</dbReference>
<dbReference type="GO" id="GO:0015074">
    <property type="term" value="P:DNA integration"/>
    <property type="evidence" value="ECO:0007669"/>
    <property type="project" value="UniProtKB-KW"/>
</dbReference>
<dbReference type="Gene3D" id="3.90.1750.20">
    <property type="entry name" value="Putative Large Serine Recombinase, Chain B, Domain 2"/>
    <property type="match status" value="1"/>
</dbReference>
<dbReference type="Gene3D" id="3.40.50.1390">
    <property type="entry name" value="Resolvase, N-terminal catalytic domain"/>
    <property type="match status" value="1"/>
</dbReference>
<evidence type="ECO:0000259" key="6">
    <source>
        <dbReference type="PROSITE" id="PS51736"/>
    </source>
</evidence>
<dbReference type="PROSITE" id="PS51736">
    <property type="entry name" value="RECOMBINASES_3"/>
    <property type="match status" value="1"/>
</dbReference>
<evidence type="ECO:0000256" key="1">
    <source>
        <dbReference type="ARBA" id="ARBA00022908"/>
    </source>
</evidence>
<dbReference type="PANTHER" id="PTHR30461">
    <property type="entry name" value="DNA-INVERTASE FROM LAMBDOID PROPHAGE"/>
    <property type="match status" value="1"/>
</dbReference>
<dbReference type="InterPro" id="IPR038109">
    <property type="entry name" value="DNA_bind_recomb_sf"/>
</dbReference>
<evidence type="ECO:0000313" key="8">
    <source>
        <dbReference type="EMBL" id="RUT02377.1"/>
    </source>
</evidence>
<feature type="active site" description="O-(5'-phospho-DNA)-serine intermediate" evidence="4 5">
    <location>
        <position position="9"/>
    </location>
</feature>
<dbReference type="EMBL" id="RSCL01000016">
    <property type="protein sequence ID" value="RUT02377.1"/>
    <property type="molecule type" value="Genomic_DNA"/>
</dbReference>
<keyword evidence="2" id="KW-0238">DNA-binding</keyword>
<evidence type="ECO:0008006" key="10">
    <source>
        <dbReference type="Google" id="ProtNLM"/>
    </source>
</evidence>
<proteinExistence type="predicted"/>
<dbReference type="Pfam" id="PF00239">
    <property type="entry name" value="Resolvase"/>
    <property type="match status" value="1"/>
</dbReference>
<reference evidence="8" key="2">
    <citation type="journal article" date="2019" name="Genome Biol. Evol.">
        <title>Day and night: Metabolic profiles and evolutionary relationships of six axenic non-marine cyanobacteria.</title>
        <authorList>
            <person name="Will S.E."/>
            <person name="Henke P."/>
            <person name="Boedeker C."/>
            <person name="Huang S."/>
            <person name="Brinkmann H."/>
            <person name="Rohde M."/>
            <person name="Jarek M."/>
            <person name="Friedl T."/>
            <person name="Seufert S."/>
            <person name="Schumacher M."/>
            <person name="Overmann J."/>
            <person name="Neumann-Schaal M."/>
            <person name="Petersen J."/>
        </authorList>
    </citation>
    <scope>NUCLEOTIDE SEQUENCE [LARGE SCALE GENOMIC DNA]</scope>
    <source>
        <strain evidence="8">PCC 7102</strain>
    </source>
</reference>
<dbReference type="InterPro" id="IPR006118">
    <property type="entry name" value="Recombinase_CS"/>
</dbReference>
<dbReference type="PROSITE" id="PS51737">
    <property type="entry name" value="RECOMBINASE_DNA_BIND"/>
    <property type="match status" value="1"/>
</dbReference>
<sequence length="444" mass="51129">MRVGYARVSTGEQDDALTQQIARLEKAGVCKIFSDIKSGKSNNRQNFNKLLTLCRQGKITEIVVTRLDRLARSVVTISKAITLFEEQHIKLVILDAPIEDISNPFSKFSINQMGALAQFESDLLQSRVIHGYNYFREQTKACPQPPFGYCRDSEKYVPDLTLHESGKSNWVIAREIIDWFLSNQSTIRGTIHHVYEVYKIRFSTTGLTNWLKNPTLRGHTCYNRKFNNNRPELWDVRKDTHIPLIDEEIYRDIETLLSENRRRWGRNNKGETGKGLLSGLVYCGCCGGKCYVRRNKNLLACKQRAEYGETYCTNKKSTSLTFICESLDKALTEYANMLRDYALSEEPTESAEVIELRATLANLQKLPQNDAIDDAMAKIKIQILQHQKVAYPSELIDEWVNTFSDVQFFKFMPEQEKAELYRKFVRSVTVLSGNIIDIKLFNII</sequence>
<evidence type="ECO:0000256" key="4">
    <source>
        <dbReference type="PIRSR" id="PIRSR606118-50"/>
    </source>
</evidence>
<dbReference type="InterPro" id="IPR011109">
    <property type="entry name" value="DNA_bind_recombinase_dom"/>
</dbReference>
<keyword evidence="9" id="KW-1185">Reference proteome</keyword>
<dbReference type="SUPFAM" id="SSF53041">
    <property type="entry name" value="Resolvase-like"/>
    <property type="match status" value="1"/>
</dbReference>
<organism evidence="8 9">
    <name type="scientific">Dulcicalothrix desertica PCC 7102</name>
    <dbReference type="NCBI Taxonomy" id="232991"/>
    <lineage>
        <taxon>Bacteria</taxon>
        <taxon>Bacillati</taxon>
        <taxon>Cyanobacteriota</taxon>
        <taxon>Cyanophyceae</taxon>
        <taxon>Nostocales</taxon>
        <taxon>Calotrichaceae</taxon>
        <taxon>Dulcicalothrix</taxon>
    </lineage>
</organism>
<gene>
    <name evidence="8" type="ORF">DSM106972_058550</name>
</gene>
<dbReference type="Pfam" id="PF07508">
    <property type="entry name" value="Recombinase"/>
    <property type="match status" value="1"/>
</dbReference>
<evidence type="ECO:0000313" key="9">
    <source>
        <dbReference type="Proteomes" id="UP000271624"/>
    </source>
</evidence>
<comment type="caution">
    <text evidence="8">The sequence shown here is derived from an EMBL/GenBank/DDBJ whole genome shotgun (WGS) entry which is preliminary data.</text>
</comment>
<dbReference type="GO" id="GO:0003677">
    <property type="term" value="F:DNA binding"/>
    <property type="evidence" value="ECO:0007669"/>
    <property type="project" value="UniProtKB-KW"/>
</dbReference>
<dbReference type="RefSeq" id="WP_127084107.1">
    <property type="nucleotide sequence ID" value="NZ_RSCL01000016.1"/>
</dbReference>
<keyword evidence="3" id="KW-0233">DNA recombination</keyword>
<dbReference type="PROSITE" id="PS00397">
    <property type="entry name" value="RECOMBINASES_1"/>
    <property type="match status" value="1"/>
</dbReference>
<dbReference type="PANTHER" id="PTHR30461:SF2">
    <property type="entry name" value="SERINE RECOMBINASE PINE-RELATED"/>
    <property type="match status" value="1"/>
</dbReference>
<evidence type="ECO:0000256" key="3">
    <source>
        <dbReference type="ARBA" id="ARBA00023172"/>
    </source>
</evidence>
<name>A0A433V8I5_9CYAN</name>
<dbReference type="GO" id="GO:0000150">
    <property type="term" value="F:DNA strand exchange activity"/>
    <property type="evidence" value="ECO:0007669"/>
    <property type="project" value="InterPro"/>
</dbReference>
<feature type="domain" description="Recombinase" evidence="7">
    <location>
        <begin position="146"/>
        <end position="263"/>
    </location>
</feature>
<dbReference type="InterPro" id="IPR050639">
    <property type="entry name" value="SSR_resolvase"/>
</dbReference>
<dbReference type="AlphaFoldDB" id="A0A433V8I5"/>
<dbReference type="InterPro" id="IPR006119">
    <property type="entry name" value="Resolv_N"/>
</dbReference>
<dbReference type="OrthoDB" id="9797501at2"/>
<feature type="domain" description="Resolvase/invertase-type recombinase catalytic" evidence="6">
    <location>
        <begin position="1"/>
        <end position="139"/>
    </location>
</feature>